<dbReference type="RefSeq" id="WP_165331298.1">
    <property type="nucleotide sequence ID" value="NZ_JAAKZW010000020.1"/>
</dbReference>
<dbReference type="Pfam" id="PF00132">
    <property type="entry name" value="Hexapep"/>
    <property type="match status" value="1"/>
</dbReference>
<protein>
    <submittedName>
        <fullName evidence="1">Gamma carbonic anhydrase family protein</fullName>
    </submittedName>
</protein>
<dbReference type="AlphaFoldDB" id="A0A6G4XDZ8"/>
<gene>
    <name evidence="1" type="ORF">G6045_08880</name>
</gene>
<dbReference type="InterPro" id="IPR011004">
    <property type="entry name" value="Trimer_LpxA-like_sf"/>
</dbReference>
<dbReference type="InterPro" id="IPR050484">
    <property type="entry name" value="Transf_Hexapept/Carb_Anhydrase"/>
</dbReference>
<evidence type="ECO:0000313" key="2">
    <source>
        <dbReference type="Proteomes" id="UP000481109"/>
    </source>
</evidence>
<comment type="caution">
    <text evidence="1">The sequence shown here is derived from an EMBL/GenBank/DDBJ whole genome shotgun (WGS) entry which is preliminary data.</text>
</comment>
<dbReference type="InterPro" id="IPR047324">
    <property type="entry name" value="LbH_gamma_CA-like"/>
</dbReference>
<dbReference type="PANTHER" id="PTHR13061">
    <property type="entry name" value="DYNACTIN SUBUNIT P25"/>
    <property type="match status" value="1"/>
</dbReference>
<dbReference type="EMBL" id="JAAKZW010000020">
    <property type="protein sequence ID" value="NGO75786.1"/>
    <property type="molecule type" value="Genomic_DNA"/>
</dbReference>
<accession>A0A6G4XDZ8</accession>
<proteinExistence type="predicted"/>
<name>A0A6G4XDZ8_9ACTN</name>
<sequence length="172" mass="17693">MAVYALGDQVPQIHPEAFVHPAATVIGSVRIGEHATVWPSAVLRGDFGTITIGDRTSVQDGVVLHADDDWPTRIGADCVIGHLAHLEGCTVGDGCLIGAGAVVLKGAVIGAGALIGAAALVTEHMAVPPRAQALGVPARLTGRTIEPGAFAEGAAKYVANGRRYRTHLRRLG</sequence>
<dbReference type="Proteomes" id="UP000481109">
    <property type="component" value="Unassembled WGS sequence"/>
</dbReference>
<dbReference type="Gene3D" id="2.160.10.10">
    <property type="entry name" value="Hexapeptide repeat proteins"/>
    <property type="match status" value="1"/>
</dbReference>
<keyword evidence="2" id="KW-1185">Reference proteome</keyword>
<dbReference type="CDD" id="cd04645">
    <property type="entry name" value="LbH_gamma_CA_like"/>
    <property type="match status" value="1"/>
</dbReference>
<dbReference type="InterPro" id="IPR001451">
    <property type="entry name" value="Hexapep"/>
</dbReference>
<dbReference type="SUPFAM" id="SSF51161">
    <property type="entry name" value="Trimeric LpxA-like enzymes"/>
    <property type="match status" value="1"/>
</dbReference>
<dbReference type="PANTHER" id="PTHR13061:SF29">
    <property type="entry name" value="GAMMA CARBONIC ANHYDRASE-LIKE 1, MITOCHONDRIAL-RELATED"/>
    <property type="match status" value="1"/>
</dbReference>
<organism evidence="1 2">
    <name type="scientific">Streptomyces mesophilus</name>
    <dbReference type="NCBI Taxonomy" id="1775132"/>
    <lineage>
        <taxon>Bacteria</taxon>
        <taxon>Bacillati</taxon>
        <taxon>Actinomycetota</taxon>
        <taxon>Actinomycetes</taxon>
        <taxon>Kitasatosporales</taxon>
        <taxon>Streptomycetaceae</taxon>
        <taxon>Streptomyces</taxon>
    </lineage>
</organism>
<evidence type="ECO:0000313" key="1">
    <source>
        <dbReference type="EMBL" id="NGO75786.1"/>
    </source>
</evidence>
<reference evidence="1 2" key="1">
    <citation type="submission" date="2020-02" db="EMBL/GenBank/DDBJ databases">
        <title>Whole-genome analyses of novel actinobacteria.</title>
        <authorList>
            <person name="Sahin N."/>
            <person name="Tokatli A."/>
        </authorList>
    </citation>
    <scope>NUCLEOTIDE SEQUENCE [LARGE SCALE GENOMIC DNA]</scope>
    <source>
        <strain evidence="1 2">YC504</strain>
    </source>
</reference>